<keyword evidence="2" id="KW-0645">Protease</keyword>
<dbReference type="PANTHER" id="PTHR47359">
    <property type="entry name" value="PEPTIDOGLYCAN DL-ENDOPEPTIDASE CWLO"/>
    <property type="match status" value="1"/>
</dbReference>
<evidence type="ECO:0000256" key="4">
    <source>
        <dbReference type="ARBA" id="ARBA00022807"/>
    </source>
</evidence>
<dbReference type="InterPro" id="IPR051794">
    <property type="entry name" value="PG_Endopeptidase_C40"/>
</dbReference>
<dbReference type="Gene3D" id="3.90.1720.10">
    <property type="entry name" value="endopeptidase domain like (from Nostoc punctiforme)"/>
    <property type="match status" value="1"/>
</dbReference>
<evidence type="ECO:0000256" key="2">
    <source>
        <dbReference type="ARBA" id="ARBA00022670"/>
    </source>
</evidence>
<evidence type="ECO:0000259" key="5">
    <source>
        <dbReference type="PROSITE" id="PS51935"/>
    </source>
</evidence>
<organism evidence="6 7">
    <name type="scientific">Mycobacterium avium</name>
    <dbReference type="NCBI Taxonomy" id="1764"/>
    <lineage>
        <taxon>Bacteria</taxon>
        <taxon>Bacillati</taxon>
        <taxon>Actinomycetota</taxon>
        <taxon>Actinomycetes</taxon>
        <taxon>Mycobacteriales</taxon>
        <taxon>Mycobacteriaceae</taxon>
        <taxon>Mycobacterium</taxon>
        <taxon>Mycobacterium avium complex (MAC)</taxon>
    </lineage>
</organism>
<evidence type="ECO:0000256" key="3">
    <source>
        <dbReference type="ARBA" id="ARBA00022801"/>
    </source>
</evidence>
<dbReference type="PROSITE" id="PS51935">
    <property type="entry name" value="NLPC_P60"/>
    <property type="match status" value="1"/>
</dbReference>
<dbReference type="EMBL" id="NSFD01000055">
    <property type="protein sequence ID" value="PBA23763.1"/>
    <property type="molecule type" value="Genomic_DNA"/>
</dbReference>
<evidence type="ECO:0000256" key="1">
    <source>
        <dbReference type="ARBA" id="ARBA00007074"/>
    </source>
</evidence>
<dbReference type="InterPro" id="IPR038765">
    <property type="entry name" value="Papain-like_cys_pep_sf"/>
</dbReference>
<dbReference type="PANTHER" id="PTHR47359:SF3">
    <property type="entry name" value="NLP_P60 DOMAIN-CONTAINING PROTEIN-RELATED"/>
    <property type="match status" value="1"/>
</dbReference>
<gene>
    <name evidence="6" type="ORF">CKJ66_26220</name>
</gene>
<sequence>MSSLPDNSAPEHAVEIAYSYLGLPYVFGGGDLNGPTNGGFDRAGFTRRVVYAATGTDIGRTLDVQLDRCTRLPAGEIAQPGDILFWTAPGGFQRVHQQAFYTGMMTVIALIPEGLVTPGTPFDTRVIAAVMGTVFHEQTVERELITAKPPAGPDKREIIIARPPYAETASM</sequence>
<dbReference type="GO" id="GO:0006508">
    <property type="term" value="P:proteolysis"/>
    <property type="evidence" value="ECO:0007669"/>
    <property type="project" value="UniProtKB-KW"/>
</dbReference>
<keyword evidence="4" id="KW-0788">Thiol protease</keyword>
<dbReference type="Proteomes" id="UP000217768">
    <property type="component" value="Unassembled WGS sequence"/>
</dbReference>
<feature type="domain" description="NlpC/P60" evidence="5">
    <location>
        <begin position="7"/>
        <end position="137"/>
    </location>
</feature>
<dbReference type="AlphaFoldDB" id="A0A2A2ZBJ1"/>
<protein>
    <recommendedName>
        <fullName evidence="5">NlpC/P60 domain-containing protein</fullName>
    </recommendedName>
</protein>
<comment type="caution">
    <text evidence="6">The sequence shown here is derived from an EMBL/GenBank/DDBJ whole genome shotgun (WGS) entry which is preliminary data.</text>
</comment>
<dbReference type="InterPro" id="IPR000064">
    <property type="entry name" value="NLP_P60_dom"/>
</dbReference>
<dbReference type="RefSeq" id="WP_095795163.1">
    <property type="nucleotide sequence ID" value="NZ_NSFD01000055.1"/>
</dbReference>
<keyword evidence="3" id="KW-0378">Hydrolase</keyword>
<dbReference type="GO" id="GO:0008234">
    <property type="term" value="F:cysteine-type peptidase activity"/>
    <property type="evidence" value="ECO:0007669"/>
    <property type="project" value="UniProtKB-KW"/>
</dbReference>
<accession>A0A2A2ZBJ1</accession>
<proteinExistence type="inferred from homology"/>
<comment type="similarity">
    <text evidence="1">Belongs to the peptidase C40 family.</text>
</comment>
<evidence type="ECO:0000313" key="6">
    <source>
        <dbReference type="EMBL" id="PBA23763.1"/>
    </source>
</evidence>
<evidence type="ECO:0000313" key="7">
    <source>
        <dbReference type="Proteomes" id="UP000217768"/>
    </source>
</evidence>
<reference evidence="6 7" key="1">
    <citation type="submission" date="2017-08" db="EMBL/GenBank/DDBJ databases">
        <title>Phylogenetic analysis of Mycobacterium avium complex whole genomes.</title>
        <authorList>
            <person name="Caverly L.J."/>
            <person name="Spilker T."/>
            <person name="Lipuma J."/>
        </authorList>
    </citation>
    <scope>NUCLEOTIDE SEQUENCE [LARGE SCALE GENOMIC DNA]</scope>
    <source>
        <strain evidence="6 7">FLAC0165</strain>
    </source>
</reference>
<name>A0A2A2ZBJ1_MYCAV</name>
<dbReference type="SUPFAM" id="SSF54001">
    <property type="entry name" value="Cysteine proteinases"/>
    <property type="match status" value="1"/>
</dbReference>